<accession>A0AAD3AU21</accession>
<name>A0AAD3AU21_FRATT</name>
<evidence type="ECO:0000256" key="1">
    <source>
        <dbReference type="SAM" id="MobiDB-lite"/>
    </source>
</evidence>
<sequence>MGDKLFAFPIKAFKVDTTNAQFKIKKTKEELEEAPSFDKNNWPETSSDYW</sequence>
<gene>
    <name evidence="2" type="ORF">P250_03353</name>
</gene>
<comment type="caution">
    <text evidence="2">The sequence shown here is derived from an EMBL/GenBank/DDBJ whole genome shotgun (WGS) entry which is preliminary data.</text>
</comment>
<evidence type="ECO:0000313" key="2">
    <source>
        <dbReference type="EMBL" id="EZK38587.1"/>
    </source>
</evidence>
<evidence type="ECO:0000313" key="3">
    <source>
        <dbReference type="Proteomes" id="UP000023806"/>
    </source>
</evidence>
<reference evidence="2 3" key="1">
    <citation type="submission" date="2014-03" db="EMBL/GenBank/DDBJ databases">
        <title>The Genome Sequence of Francisella tularensis subsp. tularensis str. SCHU S4 substr. FSC043.</title>
        <authorList>
            <consortium name="The Broad Institute Genomics Platform"/>
            <consortium name="The Broad Institute Genome Sequencing Center for Infectious Disease"/>
            <person name="Chapman S.B."/>
            <person name="Guina T."/>
            <person name="Gelhaus C."/>
            <person name="Comer J."/>
            <person name="Sellati T."/>
            <person name="Sjostedt A."/>
            <person name="Young S.K."/>
            <person name="Zeng Q."/>
            <person name="Gargeya S."/>
            <person name="Abouelleil A."/>
            <person name="Alvarado L."/>
            <person name="Chapman S.B."/>
            <person name="Gainer-Dewar J."/>
            <person name="Goldberg J."/>
            <person name="Griggs A."/>
            <person name="Gujja S."/>
            <person name="Hansen M."/>
            <person name="Howarth C."/>
            <person name="Imamovic A."/>
            <person name="Larimer J."/>
            <person name="Murphy C."/>
            <person name="Naylor J."/>
            <person name="Pearson M."/>
            <person name="Poon T.W."/>
            <person name="Priest M."/>
            <person name="Roberts A."/>
            <person name="Saif S."/>
            <person name="Shea T."/>
            <person name="Sykes S."/>
            <person name="Wortman J."/>
            <person name="Nusbaum C."/>
            <person name="Birren B."/>
        </authorList>
    </citation>
    <scope>NUCLEOTIDE SEQUENCE [LARGE SCALE GENOMIC DNA]</scope>
    <source>
        <strain evidence="2 3">Schu S4</strain>
    </source>
</reference>
<feature type="compositionally biased region" description="Polar residues" evidence="1">
    <location>
        <begin position="38"/>
        <end position="50"/>
    </location>
</feature>
<protein>
    <submittedName>
        <fullName evidence="2">Uncharacterized protein</fullName>
    </submittedName>
</protein>
<feature type="region of interest" description="Disordered" evidence="1">
    <location>
        <begin position="31"/>
        <end position="50"/>
    </location>
</feature>
<dbReference type="Proteomes" id="UP000023806">
    <property type="component" value="Unassembled WGS sequence"/>
</dbReference>
<dbReference type="EMBL" id="JIDS01000002">
    <property type="protein sequence ID" value="EZK38587.1"/>
    <property type="molecule type" value="Genomic_DNA"/>
</dbReference>
<dbReference type="AlphaFoldDB" id="A0AAD3AU21"/>
<proteinExistence type="predicted"/>
<organism evidence="2 3">
    <name type="scientific">Francisella tularensis subsp. tularensis str. SCHU S4 substr. FSC237</name>
    <dbReference type="NCBI Taxonomy" id="1341660"/>
    <lineage>
        <taxon>Bacteria</taxon>
        <taxon>Pseudomonadati</taxon>
        <taxon>Pseudomonadota</taxon>
        <taxon>Gammaproteobacteria</taxon>
        <taxon>Thiotrichales</taxon>
        <taxon>Francisellaceae</taxon>
        <taxon>Francisella</taxon>
    </lineage>
</organism>